<reference evidence="12 13" key="1">
    <citation type="submission" date="2019-03" db="EMBL/GenBank/DDBJ databases">
        <title>Metabolic potential of uncultured bacteria and archaea associated with petroleum seepage in deep-sea sediments.</title>
        <authorList>
            <person name="Dong X."/>
            <person name="Hubert C."/>
        </authorList>
    </citation>
    <scope>NUCLEOTIDE SEQUENCE [LARGE SCALE GENOMIC DNA]</scope>
    <source>
        <strain evidence="12">E44_bin18</strain>
    </source>
</reference>
<feature type="domain" description="PAC" evidence="11">
    <location>
        <begin position="363"/>
        <end position="427"/>
    </location>
</feature>
<evidence type="ECO:0000256" key="4">
    <source>
        <dbReference type="ARBA" id="ARBA00022679"/>
    </source>
</evidence>
<feature type="transmembrane region" description="Helical" evidence="9">
    <location>
        <begin position="279"/>
        <end position="298"/>
    </location>
</feature>
<keyword evidence="8" id="KW-0902">Two-component regulatory system</keyword>
<dbReference type="InterPro" id="IPR036097">
    <property type="entry name" value="HisK_dim/P_sf"/>
</dbReference>
<keyword evidence="6" id="KW-0418">Kinase</keyword>
<comment type="caution">
    <text evidence="12">The sequence shown here is derived from an EMBL/GenBank/DDBJ whole genome shotgun (WGS) entry which is preliminary data.</text>
</comment>
<dbReference type="Gene3D" id="3.30.450.20">
    <property type="entry name" value="PAS domain"/>
    <property type="match status" value="1"/>
</dbReference>
<keyword evidence="4" id="KW-0808">Transferase</keyword>
<dbReference type="InterPro" id="IPR003661">
    <property type="entry name" value="HisK_dim/P_dom"/>
</dbReference>
<dbReference type="AlphaFoldDB" id="A0A523URZ8"/>
<dbReference type="InterPro" id="IPR035965">
    <property type="entry name" value="PAS-like_dom_sf"/>
</dbReference>
<proteinExistence type="predicted"/>
<dbReference type="InterPro" id="IPR005467">
    <property type="entry name" value="His_kinase_dom"/>
</dbReference>
<evidence type="ECO:0000256" key="7">
    <source>
        <dbReference type="ARBA" id="ARBA00022840"/>
    </source>
</evidence>
<dbReference type="PROSITE" id="PS50109">
    <property type="entry name" value="HIS_KIN"/>
    <property type="match status" value="1"/>
</dbReference>
<dbReference type="PANTHER" id="PTHR43065">
    <property type="entry name" value="SENSOR HISTIDINE KINASE"/>
    <property type="match status" value="1"/>
</dbReference>
<sequence>MKRLVSPKHIAAVTAALALLMLLGAYFETRRTSRNILEVMEADGAALVESLIMSSQNSLKAETAILGFVADKLLDDCRVVDRYADRGRMTLFDIAVARGLAYVDIYDGGGNLIASSGEHENVLSVDSTTVPRGKEVFLGERGGEYAFAMARRHGQGIIVCAVDASYIEYFKKDISIGSLIDSLSEKEGLVYLLLQDPGQGIIFASKNIDRMKKIERDPFLKEALLSTTATSRQYDFQGVKVLEVVKPFFFEEKPYGIFRAGLSLDGYNAVMRGSRRQTIVVSGVLFLIGIVVFTLLALNQTFEVVNKSYTEIRSFTTAVLESMETGVVAVDSQGRVTVLNRAAHQILKVNSSVLLRPYDEVFPDDPLRLKELLSGKETGGEFETEILGSTVSISISPLYDSEEKVSGGTALLRDVTAIRKMEQEMKQSERLSLLGDTAASVAHEVRNPLNAISMAAQRLEEEYAVKEGMESAKNFSRILRQEVKRLDGIVSQFLSLARPSELNLQRSDLNRLVTETVALAEGEAGPLSVEINALLGDIPELMLDPDELKKAVINILRNGMEAAGKGGSVSLSTRVDGDMVALRIEDTGKGMSKEKMRKVFQPYFTTKERGTGLGLSIAQRVVADHGGRIDVDSTPGKGTVFTIWLNVPPFEGSV</sequence>
<gene>
    <name evidence="12" type="ORF">E3J62_07845</name>
</gene>
<dbReference type="CDD" id="cd00075">
    <property type="entry name" value="HATPase"/>
    <property type="match status" value="1"/>
</dbReference>
<dbReference type="Gene3D" id="3.30.565.10">
    <property type="entry name" value="Histidine kinase-like ATPase, C-terminal domain"/>
    <property type="match status" value="1"/>
</dbReference>
<protein>
    <recommendedName>
        <fullName evidence="2">histidine kinase</fullName>
        <ecNumber evidence="2">2.7.13.3</ecNumber>
    </recommendedName>
</protein>
<keyword evidence="9" id="KW-0472">Membrane</keyword>
<evidence type="ECO:0000256" key="3">
    <source>
        <dbReference type="ARBA" id="ARBA00022553"/>
    </source>
</evidence>
<dbReference type="InterPro" id="IPR036890">
    <property type="entry name" value="HATPase_C_sf"/>
</dbReference>
<dbReference type="EC" id="2.7.13.3" evidence="2"/>
<dbReference type="GO" id="GO:0000155">
    <property type="term" value="F:phosphorelay sensor kinase activity"/>
    <property type="evidence" value="ECO:0007669"/>
    <property type="project" value="InterPro"/>
</dbReference>
<dbReference type="InterPro" id="IPR000700">
    <property type="entry name" value="PAS-assoc_C"/>
</dbReference>
<keyword evidence="9" id="KW-1133">Transmembrane helix</keyword>
<dbReference type="Proteomes" id="UP000315525">
    <property type="component" value="Unassembled WGS sequence"/>
</dbReference>
<evidence type="ECO:0000256" key="1">
    <source>
        <dbReference type="ARBA" id="ARBA00000085"/>
    </source>
</evidence>
<dbReference type="Gene3D" id="1.10.287.130">
    <property type="match status" value="1"/>
</dbReference>
<evidence type="ECO:0000256" key="6">
    <source>
        <dbReference type="ARBA" id="ARBA00022777"/>
    </source>
</evidence>
<evidence type="ECO:0000259" key="11">
    <source>
        <dbReference type="PROSITE" id="PS50113"/>
    </source>
</evidence>
<dbReference type="Pfam" id="PF00512">
    <property type="entry name" value="HisKA"/>
    <property type="match status" value="1"/>
</dbReference>
<dbReference type="EMBL" id="SOJN01000087">
    <property type="protein sequence ID" value="TET45322.1"/>
    <property type="molecule type" value="Genomic_DNA"/>
</dbReference>
<evidence type="ECO:0000256" key="5">
    <source>
        <dbReference type="ARBA" id="ARBA00022741"/>
    </source>
</evidence>
<dbReference type="InterPro" id="IPR003594">
    <property type="entry name" value="HATPase_dom"/>
</dbReference>
<evidence type="ECO:0000259" key="10">
    <source>
        <dbReference type="PROSITE" id="PS50109"/>
    </source>
</evidence>
<accession>A0A523URZ8</accession>
<name>A0A523URZ8_UNCT6</name>
<dbReference type="GO" id="GO:0006355">
    <property type="term" value="P:regulation of DNA-templated transcription"/>
    <property type="evidence" value="ECO:0007669"/>
    <property type="project" value="InterPro"/>
</dbReference>
<organism evidence="12 13">
    <name type="scientific">candidate division TA06 bacterium</name>
    <dbReference type="NCBI Taxonomy" id="2250710"/>
    <lineage>
        <taxon>Bacteria</taxon>
        <taxon>Bacteria division TA06</taxon>
    </lineage>
</organism>
<keyword evidence="5" id="KW-0547">Nucleotide-binding</keyword>
<dbReference type="CDD" id="cd00130">
    <property type="entry name" value="PAS"/>
    <property type="match status" value="1"/>
</dbReference>
<dbReference type="PANTHER" id="PTHR43065:SF10">
    <property type="entry name" value="PEROXIDE STRESS-ACTIVATED HISTIDINE KINASE MAK3"/>
    <property type="match status" value="1"/>
</dbReference>
<dbReference type="Pfam" id="PF02518">
    <property type="entry name" value="HATPase_c"/>
    <property type="match status" value="1"/>
</dbReference>
<evidence type="ECO:0000313" key="12">
    <source>
        <dbReference type="EMBL" id="TET45322.1"/>
    </source>
</evidence>
<dbReference type="SMART" id="SM00387">
    <property type="entry name" value="HATPase_c"/>
    <property type="match status" value="1"/>
</dbReference>
<dbReference type="CDD" id="cd00082">
    <property type="entry name" value="HisKA"/>
    <property type="match status" value="1"/>
</dbReference>
<dbReference type="PRINTS" id="PR00344">
    <property type="entry name" value="BCTRLSENSOR"/>
</dbReference>
<dbReference type="InterPro" id="IPR004358">
    <property type="entry name" value="Sig_transdc_His_kin-like_C"/>
</dbReference>
<dbReference type="InterPro" id="IPR013767">
    <property type="entry name" value="PAS_fold"/>
</dbReference>
<dbReference type="GO" id="GO:0005524">
    <property type="term" value="F:ATP binding"/>
    <property type="evidence" value="ECO:0007669"/>
    <property type="project" value="UniProtKB-KW"/>
</dbReference>
<dbReference type="InterPro" id="IPR000014">
    <property type="entry name" value="PAS"/>
</dbReference>
<keyword evidence="3" id="KW-0597">Phosphoprotein</keyword>
<evidence type="ECO:0000256" key="8">
    <source>
        <dbReference type="ARBA" id="ARBA00023012"/>
    </source>
</evidence>
<keyword evidence="9" id="KW-0812">Transmembrane</keyword>
<keyword evidence="7" id="KW-0067">ATP-binding</keyword>
<dbReference type="PROSITE" id="PS50113">
    <property type="entry name" value="PAC"/>
    <property type="match status" value="1"/>
</dbReference>
<evidence type="ECO:0000313" key="13">
    <source>
        <dbReference type="Proteomes" id="UP000315525"/>
    </source>
</evidence>
<dbReference type="Pfam" id="PF00989">
    <property type="entry name" value="PAS"/>
    <property type="match status" value="1"/>
</dbReference>
<dbReference type="SUPFAM" id="SSF55874">
    <property type="entry name" value="ATPase domain of HSP90 chaperone/DNA topoisomerase II/histidine kinase"/>
    <property type="match status" value="1"/>
</dbReference>
<dbReference type="SUPFAM" id="SSF47384">
    <property type="entry name" value="Homodimeric domain of signal transducing histidine kinase"/>
    <property type="match status" value="1"/>
</dbReference>
<evidence type="ECO:0000256" key="2">
    <source>
        <dbReference type="ARBA" id="ARBA00012438"/>
    </source>
</evidence>
<dbReference type="SUPFAM" id="SSF55785">
    <property type="entry name" value="PYP-like sensor domain (PAS domain)"/>
    <property type="match status" value="1"/>
</dbReference>
<comment type="catalytic activity">
    <reaction evidence="1">
        <text>ATP + protein L-histidine = ADP + protein N-phospho-L-histidine.</text>
        <dbReference type="EC" id="2.7.13.3"/>
    </reaction>
</comment>
<feature type="domain" description="Histidine kinase" evidence="10">
    <location>
        <begin position="440"/>
        <end position="649"/>
    </location>
</feature>
<evidence type="ECO:0000256" key="9">
    <source>
        <dbReference type="SAM" id="Phobius"/>
    </source>
</evidence>
<dbReference type="SMART" id="SM00388">
    <property type="entry name" value="HisKA"/>
    <property type="match status" value="1"/>
</dbReference>